<name>A0AAI9X4Q5_PENTH</name>
<reference evidence="1" key="2">
    <citation type="journal article" date="2016" name="Fungal Biol.">
        <title>Ochratoxin A production by Penicillium thymicola.</title>
        <authorList>
            <person name="Nguyen H.D.T."/>
            <person name="McMullin D.R."/>
            <person name="Ponomareva E."/>
            <person name="Riley R."/>
            <person name="Pomraning K.R."/>
            <person name="Baker S.E."/>
            <person name="Seifert K.A."/>
        </authorList>
    </citation>
    <scope>NUCLEOTIDE SEQUENCE</scope>
    <source>
        <strain evidence="1">DAOM 180753</strain>
    </source>
</reference>
<dbReference type="EMBL" id="LACB01000438">
    <property type="protein sequence ID" value="KAJ9483359.1"/>
    <property type="molecule type" value="Genomic_DNA"/>
</dbReference>
<evidence type="ECO:0000313" key="1">
    <source>
        <dbReference type="EMBL" id="KAJ9483359.1"/>
    </source>
</evidence>
<sequence>MTDHCTAINDHTNLRSLMSRKLLPGISLPRAATRADHLGKYLRMFNVGTKYTVTHRADSARFTSYSKVHSHLRRLLFNSINSIPADMPKPKSFLRETKTKKKSASKQVPVTADDFLAAGVELEEAGEKWRAGDAAKSMRFFMRAITNYDEGLQKHPGTFDLAYNKARVQYEITQHPKLAAQLPAPQREILQVALQSHRDALALEQDNADVLFNSGQVLTSIAELMSNLKHPDEEQQMQAGTYLQEAIELFQRCLMVQEMKYTERQEDIELMESGDVPPEPEVVPQAVGQPQAESADEEQEQWAMIVEPVTKNTLVDTAVAQLETLTTLCNLLTSNPGGGGVGWVQEYSSELVQSRLPAYAEGSDRQYEAALARAKFICALNDLLYRGGHTDVQTYQQEVEQVFGPELDVSADPEGLCGKADALTSLNQALSDLPPSEDDEAFENAVALRWKSLSTALDALTAATKLPDADNLPKIHLGRGDAEMHRWRLGRAPWNHAMAKQNGTMLLRNAQTYYRGATALARRDGAAEEERDGTCKEAIAAAIEGQNTKLEQLKSTDIQQVIVVAQDMVEDGMVDGRELSALVSS</sequence>
<accession>A0AAI9X4Q5</accession>
<dbReference type="Proteomes" id="UP001227192">
    <property type="component" value="Unassembled WGS sequence"/>
</dbReference>
<dbReference type="InterPro" id="IPR011990">
    <property type="entry name" value="TPR-like_helical_dom_sf"/>
</dbReference>
<dbReference type="SUPFAM" id="SSF48452">
    <property type="entry name" value="TPR-like"/>
    <property type="match status" value="1"/>
</dbReference>
<gene>
    <name evidence="1" type="ORF">VN97_g10050</name>
</gene>
<proteinExistence type="predicted"/>
<keyword evidence="2" id="KW-1185">Reference proteome</keyword>
<dbReference type="Gene3D" id="1.25.40.10">
    <property type="entry name" value="Tetratricopeptide repeat domain"/>
    <property type="match status" value="1"/>
</dbReference>
<protein>
    <recommendedName>
        <fullName evidence="3">Tetratricopeptide-like helical</fullName>
    </recommendedName>
</protein>
<evidence type="ECO:0008006" key="3">
    <source>
        <dbReference type="Google" id="ProtNLM"/>
    </source>
</evidence>
<organism evidence="1 2">
    <name type="scientific">Penicillium thymicola</name>
    <dbReference type="NCBI Taxonomy" id="293382"/>
    <lineage>
        <taxon>Eukaryota</taxon>
        <taxon>Fungi</taxon>
        <taxon>Dikarya</taxon>
        <taxon>Ascomycota</taxon>
        <taxon>Pezizomycotina</taxon>
        <taxon>Eurotiomycetes</taxon>
        <taxon>Eurotiomycetidae</taxon>
        <taxon>Eurotiales</taxon>
        <taxon>Aspergillaceae</taxon>
        <taxon>Penicillium</taxon>
    </lineage>
</organism>
<reference evidence="1" key="1">
    <citation type="submission" date="2015-06" db="EMBL/GenBank/DDBJ databases">
        <authorList>
            <person name="Nguyen H."/>
        </authorList>
    </citation>
    <scope>NUCLEOTIDE SEQUENCE</scope>
    <source>
        <strain evidence="1">DAOM 180753</strain>
    </source>
</reference>
<evidence type="ECO:0000313" key="2">
    <source>
        <dbReference type="Proteomes" id="UP001227192"/>
    </source>
</evidence>
<comment type="caution">
    <text evidence="1">The sequence shown here is derived from an EMBL/GenBank/DDBJ whole genome shotgun (WGS) entry which is preliminary data.</text>
</comment>
<dbReference type="AlphaFoldDB" id="A0AAI9X4Q5"/>